<gene>
    <name evidence="2" type="ORF">VP01_751g2</name>
</gene>
<accession>A0A0L6UC75</accession>
<keyword evidence="1" id="KW-0472">Membrane</keyword>
<evidence type="ECO:0000313" key="3">
    <source>
        <dbReference type="Proteomes" id="UP000037035"/>
    </source>
</evidence>
<reference evidence="2 3" key="1">
    <citation type="submission" date="2015-08" db="EMBL/GenBank/DDBJ databases">
        <title>Next Generation Sequencing and Analysis of the Genome of Puccinia sorghi L Schw, the Causal Agent of Maize Common Rust.</title>
        <authorList>
            <person name="Rochi L."/>
            <person name="Burguener G."/>
            <person name="Darino M."/>
            <person name="Turjanski A."/>
            <person name="Kreff E."/>
            <person name="Dieguez M.J."/>
            <person name="Sacco F."/>
        </authorList>
    </citation>
    <scope>NUCLEOTIDE SEQUENCE [LARGE SCALE GENOMIC DNA]</scope>
    <source>
        <strain evidence="2 3">RO10H11247</strain>
    </source>
</reference>
<protein>
    <submittedName>
        <fullName evidence="2">Uncharacterized protein</fullName>
    </submittedName>
</protein>
<keyword evidence="1" id="KW-1133">Transmembrane helix</keyword>
<keyword evidence="1" id="KW-0812">Transmembrane</keyword>
<comment type="caution">
    <text evidence="2">The sequence shown here is derived from an EMBL/GenBank/DDBJ whole genome shotgun (WGS) entry which is preliminary data.</text>
</comment>
<dbReference type="AlphaFoldDB" id="A0A0L6UC75"/>
<organism evidence="2 3">
    <name type="scientific">Puccinia sorghi</name>
    <dbReference type="NCBI Taxonomy" id="27349"/>
    <lineage>
        <taxon>Eukaryota</taxon>
        <taxon>Fungi</taxon>
        <taxon>Dikarya</taxon>
        <taxon>Basidiomycota</taxon>
        <taxon>Pucciniomycotina</taxon>
        <taxon>Pucciniomycetes</taxon>
        <taxon>Pucciniales</taxon>
        <taxon>Pucciniaceae</taxon>
        <taxon>Puccinia</taxon>
    </lineage>
</organism>
<dbReference type="EMBL" id="LAVV01012961">
    <property type="protein sequence ID" value="KNZ46136.1"/>
    <property type="molecule type" value="Genomic_DNA"/>
</dbReference>
<evidence type="ECO:0000256" key="1">
    <source>
        <dbReference type="SAM" id="Phobius"/>
    </source>
</evidence>
<name>A0A0L6UC75_9BASI</name>
<feature type="transmembrane region" description="Helical" evidence="1">
    <location>
        <begin position="174"/>
        <end position="194"/>
    </location>
</feature>
<keyword evidence="3" id="KW-1185">Reference proteome</keyword>
<dbReference type="Proteomes" id="UP000037035">
    <property type="component" value="Unassembled WGS sequence"/>
</dbReference>
<dbReference type="VEuPathDB" id="FungiDB:VP01_751g2"/>
<sequence>MTSEKNEEILRKEELKIQKKCIKRRKKIAYPVVYMAQTDVQVDTGKILRRITVRKGSEVEAPGRARRKATAISSVVIMFEEQDLTEIGGGGKLGATWYTLWSSLMAKNSRPHAVSPSIVDRRGQVAEGPLHAPSHGLDGRIMHNKTQGYITQFFGSMERSEEQSWTLCRQSKGYYYYFLALFPFSLSTFFLLSISFSPHRGSGLVVWGKKKSWEDVVLNFPAQSSHWILKELTLPTHRITRSTDDLGLKLVKILVMSGFNSNCTMGIIFTEAGIPLGSASVKIFTCYWGTCGRARNEYMHLSGARAVGEKGKNEGCMLFSEENKVDYTVSKAEKHSPRTHSSVDDPKRDMSQTLMKNTWMNFNGIDRRNSLNNMNEASMLNFHQLKPSTVLHQCMIVPIIPGQKNTFETRNTPYRVFSSILSAMCMKLGVSNGCVKYYHCAESYLKQKLLSATWYNYILVKLWSPYGLNYRRLKKSSWQALELIGYLSEVETRIPVVKRLVMGRWKHYSKSRRREFTLCTNRRPPFML</sequence>
<evidence type="ECO:0000313" key="2">
    <source>
        <dbReference type="EMBL" id="KNZ46136.1"/>
    </source>
</evidence>
<proteinExistence type="predicted"/>